<organism evidence="1 2">
    <name type="scientific">Methanolobus chelungpuianus</name>
    <dbReference type="NCBI Taxonomy" id="502115"/>
    <lineage>
        <taxon>Archaea</taxon>
        <taxon>Methanobacteriati</taxon>
        <taxon>Methanobacteriota</taxon>
        <taxon>Stenosarchaea group</taxon>
        <taxon>Methanomicrobia</taxon>
        <taxon>Methanosarcinales</taxon>
        <taxon>Methanosarcinaceae</taxon>
        <taxon>Methanolobus</taxon>
    </lineage>
</organism>
<sequence length="73" mass="8679">ERKYEILEKGHRYLDIDIDEIPIFIRKNKVLVLGKHANTVDDIDNEELVVIAFVEDKASYTYYDDDGRTLDYR</sequence>
<feature type="non-terminal residue" evidence="1">
    <location>
        <position position="1"/>
    </location>
</feature>
<protein>
    <submittedName>
        <fullName evidence="1">Uncharacterized protein</fullName>
    </submittedName>
</protein>
<reference evidence="1 2" key="1">
    <citation type="journal article" date="2011" name="Appl. Environ. Microbiol.">
        <title>Methanogenic archaea isolated from Taiwan's Chelungpu fault.</title>
        <authorList>
            <person name="Wu S.Y."/>
            <person name="Lai M.C."/>
        </authorList>
    </citation>
    <scope>NUCLEOTIDE SEQUENCE [LARGE SCALE GENOMIC DNA]</scope>
    <source>
        <strain evidence="1 2">St545Mb</strain>
    </source>
</reference>
<dbReference type="AlphaFoldDB" id="A0AAE3HDH3"/>
<keyword evidence="2" id="KW-1185">Reference proteome</keyword>
<dbReference type="Proteomes" id="UP001206983">
    <property type="component" value="Unassembled WGS sequence"/>
</dbReference>
<evidence type="ECO:0000313" key="2">
    <source>
        <dbReference type="Proteomes" id="UP001206983"/>
    </source>
</evidence>
<evidence type="ECO:0000313" key="1">
    <source>
        <dbReference type="EMBL" id="MCQ6963927.1"/>
    </source>
</evidence>
<feature type="non-terminal residue" evidence="1">
    <location>
        <position position="73"/>
    </location>
</feature>
<name>A0AAE3HDH3_9EURY</name>
<dbReference type="EMBL" id="JTEO01000049">
    <property type="protein sequence ID" value="MCQ6963927.1"/>
    <property type="molecule type" value="Genomic_DNA"/>
</dbReference>
<comment type="caution">
    <text evidence="1">The sequence shown here is derived from an EMBL/GenBank/DDBJ whole genome shotgun (WGS) entry which is preliminary data.</text>
</comment>
<accession>A0AAE3HDH3</accession>
<dbReference type="Gene3D" id="2.60.40.4040">
    <property type="match status" value="1"/>
</dbReference>
<proteinExistence type="predicted"/>
<gene>
    <name evidence="1" type="ORF">PV02_12775</name>
</gene>